<proteinExistence type="predicted"/>
<evidence type="ECO:0000256" key="1">
    <source>
        <dbReference type="SAM" id="MobiDB-lite"/>
    </source>
</evidence>
<feature type="compositionally biased region" description="Polar residues" evidence="1">
    <location>
        <begin position="1"/>
        <end position="18"/>
    </location>
</feature>
<organism evidence="2 3">
    <name type="scientific">Cytospora leucostoma</name>
    <dbReference type="NCBI Taxonomy" id="1230097"/>
    <lineage>
        <taxon>Eukaryota</taxon>
        <taxon>Fungi</taxon>
        <taxon>Dikarya</taxon>
        <taxon>Ascomycota</taxon>
        <taxon>Pezizomycotina</taxon>
        <taxon>Sordariomycetes</taxon>
        <taxon>Sordariomycetidae</taxon>
        <taxon>Diaporthales</taxon>
        <taxon>Cytosporaceae</taxon>
        <taxon>Cytospora</taxon>
    </lineage>
</organism>
<evidence type="ECO:0000313" key="3">
    <source>
        <dbReference type="Proteomes" id="UP000285146"/>
    </source>
</evidence>
<comment type="caution">
    <text evidence="2">The sequence shown here is derived from an EMBL/GenBank/DDBJ whole genome shotgun (WGS) entry which is preliminary data.</text>
</comment>
<protein>
    <submittedName>
        <fullName evidence="2">Uncharacterized protein</fullName>
    </submittedName>
</protein>
<evidence type="ECO:0000313" key="2">
    <source>
        <dbReference type="EMBL" id="ROW04954.1"/>
    </source>
</evidence>
<dbReference type="InParanoid" id="A0A423WNM7"/>
<dbReference type="Proteomes" id="UP000285146">
    <property type="component" value="Unassembled WGS sequence"/>
</dbReference>
<accession>A0A423WNM7</accession>
<gene>
    <name evidence="2" type="ORF">VPNG_07038</name>
</gene>
<keyword evidence="3" id="KW-1185">Reference proteome</keyword>
<reference evidence="2 3" key="1">
    <citation type="submission" date="2015-09" db="EMBL/GenBank/DDBJ databases">
        <title>Host preference determinants of Valsa canker pathogens revealed by comparative genomics.</title>
        <authorList>
            <person name="Yin Z."/>
            <person name="Huang L."/>
        </authorList>
    </citation>
    <scope>NUCLEOTIDE SEQUENCE [LARGE SCALE GENOMIC DNA]</scope>
    <source>
        <strain evidence="2 3">SXYLt</strain>
    </source>
</reference>
<name>A0A423WNM7_9PEZI</name>
<sequence length="146" mass="15849">MQVVHNSANQEVSPSTTPAPEEPLAVQTPDAAQALATAQQSASQTAPGTLQTWTRYQWLSWVSHKDIVIQPNMGGLYPCLIQGCHQGQDGFPTADELKMHLVEDHPGQEGEQLCARAFSIHFKRSGKPKDTVGTFKEQANRAVVSG</sequence>
<dbReference type="AlphaFoldDB" id="A0A423WNM7"/>
<dbReference type="EMBL" id="LKEB01000046">
    <property type="protein sequence ID" value="ROW04954.1"/>
    <property type="molecule type" value="Genomic_DNA"/>
</dbReference>
<feature type="region of interest" description="Disordered" evidence="1">
    <location>
        <begin position="1"/>
        <end position="23"/>
    </location>
</feature>